<dbReference type="EMBL" id="CP117812">
    <property type="protein sequence ID" value="WDE98605.1"/>
    <property type="molecule type" value="Genomic_DNA"/>
</dbReference>
<feature type="chain" id="PRO_5047351983" description="F5/8 type C domain-containing protein" evidence="1">
    <location>
        <begin position="20"/>
        <end position="223"/>
    </location>
</feature>
<protein>
    <recommendedName>
        <fullName evidence="4">F5/8 type C domain-containing protein</fullName>
    </recommendedName>
</protein>
<dbReference type="Proteomes" id="UP001214250">
    <property type="component" value="Chromosome 2"/>
</dbReference>
<sequence>MKNTHLLLLAMISTLALNAAPEKVDKVKLKIEYPEPLVKGTEIPKGQKNLEKSRAKGSAPAPFMIPKGCSNLAEEKYVTASDEDPSEGDLDMIVDGDADGNEYVQLKSGLQWVQIDLEEIAQLYAIQLWHYHAEARVYYDIIIQVSDDPDFLEGVTTIFNNDHDNSSGLGKGTDKNYIEEFYGKTIDAKGVKGQHVRFYSKGSSGDKANHYIEIQIHGKEVKK</sequence>
<evidence type="ECO:0000256" key="1">
    <source>
        <dbReference type="SAM" id="SignalP"/>
    </source>
</evidence>
<keyword evidence="1" id="KW-0732">Signal</keyword>
<keyword evidence="3" id="KW-1185">Reference proteome</keyword>
<evidence type="ECO:0000313" key="3">
    <source>
        <dbReference type="Proteomes" id="UP001214250"/>
    </source>
</evidence>
<dbReference type="InterPro" id="IPR008979">
    <property type="entry name" value="Galactose-bd-like_sf"/>
</dbReference>
<proteinExistence type="predicted"/>
<name>A0ABY7VZH1_9BACT</name>
<dbReference type="Gene3D" id="2.60.120.260">
    <property type="entry name" value="Galactose-binding domain-like"/>
    <property type="match status" value="1"/>
</dbReference>
<accession>A0ABY7VZH1</accession>
<gene>
    <name evidence="2" type="ORF">PQO03_12230</name>
</gene>
<reference evidence="2 3" key="1">
    <citation type="submission" date="2023-02" db="EMBL/GenBank/DDBJ databases">
        <title>Genome sequence of Lentisphaera profundi SAORIC-696.</title>
        <authorList>
            <person name="Kim e."/>
            <person name="Cho J.-C."/>
            <person name="Choi A."/>
            <person name="Kang I."/>
        </authorList>
    </citation>
    <scope>NUCLEOTIDE SEQUENCE [LARGE SCALE GENOMIC DNA]</scope>
    <source>
        <strain evidence="2 3">SAORIC-696</strain>
    </source>
</reference>
<organism evidence="2 3">
    <name type="scientific">Lentisphaera profundi</name>
    <dbReference type="NCBI Taxonomy" id="1658616"/>
    <lineage>
        <taxon>Bacteria</taxon>
        <taxon>Pseudomonadati</taxon>
        <taxon>Lentisphaerota</taxon>
        <taxon>Lentisphaeria</taxon>
        <taxon>Lentisphaerales</taxon>
        <taxon>Lentisphaeraceae</taxon>
        <taxon>Lentisphaera</taxon>
    </lineage>
</organism>
<evidence type="ECO:0000313" key="2">
    <source>
        <dbReference type="EMBL" id="WDE98605.1"/>
    </source>
</evidence>
<dbReference type="SUPFAM" id="SSF49785">
    <property type="entry name" value="Galactose-binding domain-like"/>
    <property type="match status" value="1"/>
</dbReference>
<feature type="signal peptide" evidence="1">
    <location>
        <begin position="1"/>
        <end position="19"/>
    </location>
</feature>
<evidence type="ECO:0008006" key="4">
    <source>
        <dbReference type="Google" id="ProtNLM"/>
    </source>
</evidence>
<dbReference type="RefSeq" id="WP_274153476.1">
    <property type="nucleotide sequence ID" value="NZ_CP117812.1"/>
</dbReference>